<organism evidence="2 3">
    <name type="scientific">Sinisalibacter aestuarii</name>
    <dbReference type="NCBI Taxonomy" id="2949426"/>
    <lineage>
        <taxon>Bacteria</taxon>
        <taxon>Pseudomonadati</taxon>
        <taxon>Pseudomonadota</taxon>
        <taxon>Alphaproteobacteria</taxon>
        <taxon>Rhodobacterales</taxon>
        <taxon>Roseobacteraceae</taxon>
        <taxon>Sinisalibacter</taxon>
    </lineage>
</organism>
<dbReference type="EMBL" id="BROH01000010">
    <property type="protein sequence ID" value="GKY89208.1"/>
    <property type="molecule type" value="Genomic_DNA"/>
</dbReference>
<gene>
    <name evidence="2" type="ORF">STA1M1_30770</name>
</gene>
<protein>
    <submittedName>
        <fullName evidence="2">Uncharacterized protein</fullName>
    </submittedName>
</protein>
<evidence type="ECO:0000313" key="2">
    <source>
        <dbReference type="EMBL" id="GKY89208.1"/>
    </source>
</evidence>
<evidence type="ECO:0000313" key="3">
    <source>
        <dbReference type="Proteomes" id="UP001144205"/>
    </source>
</evidence>
<name>A0ABQ5LX65_9RHOB</name>
<keyword evidence="3" id="KW-1185">Reference proteome</keyword>
<proteinExistence type="predicted"/>
<reference evidence="2" key="1">
    <citation type="journal article" date="2023" name="Int. J. Syst. Evol. Microbiol.">
        <title>Sinisalibacter aestuarii sp. nov., isolated from estuarine sediment of the Arakawa River.</title>
        <authorList>
            <person name="Arafat S.T."/>
            <person name="Hirano S."/>
            <person name="Sato A."/>
            <person name="Takeuchi K."/>
            <person name="Yasuda T."/>
            <person name="Terahara T."/>
            <person name="Hamada M."/>
            <person name="Kobayashi T."/>
        </authorList>
    </citation>
    <scope>NUCLEOTIDE SEQUENCE</scope>
    <source>
        <strain evidence="2">B-399</strain>
    </source>
</reference>
<evidence type="ECO:0000256" key="1">
    <source>
        <dbReference type="SAM" id="MobiDB-lite"/>
    </source>
</evidence>
<dbReference type="RefSeq" id="WP_281843243.1">
    <property type="nucleotide sequence ID" value="NZ_BROH01000010.1"/>
</dbReference>
<sequence>MTETFCHQPLTAETFAPSGDGPGANGAPGKLINAAPCSSDRDRTGGSGLRARRFGRGTTIEG</sequence>
<feature type="region of interest" description="Disordered" evidence="1">
    <location>
        <begin position="1"/>
        <end position="62"/>
    </location>
</feature>
<dbReference type="Proteomes" id="UP001144205">
    <property type="component" value="Unassembled WGS sequence"/>
</dbReference>
<comment type="caution">
    <text evidence="2">The sequence shown here is derived from an EMBL/GenBank/DDBJ whole genome shotgun (WGS) entry which is preliminary data.</text>
</comment>
<accession>A0ABQ5LX65</accession>